<gene>
    <name evidence="11" type="ORF">DB30_04934</name>
</gene>
<dbReference type="FunFam" id="2.40.110.10:FF:000002">
    <property type="entry name" value="Acyl-CoA dehydrogenase fadE12"/>
    <property type="match status" value="1"/>
</dbReference>
<keyword evidence="6 7" id="KW-0560">Oxidoreductase</keyword>
<dbReference type="PANTHER" id="PTHR48083:SF13">
    <property type="entry name" value="ACYL-COA DEHYDROGENASE FAMILY MEMBER 11"/>
    <property type="match status" value="1"/>
</dbReference>
<organism evidence="11 12">
    <name type="scientific">Enhygromyxa salina</name>
    <dbReference type="NCBI Taxonomy" id="215803"/>
    <lineage>
        <taxon>Bacteria</taxon>
        <taxon>Pseudomonadati</taxon>
        <taxon>Myxococcota</taxon>
        <taxon>Polyangia</taxon>
        <taxon>Nannocystales</taxon>
        <taxon>Nannocystaceae</taxon>
        <taxon>Enhygromyxa</taxon>
    </lineage>
</organism>
<dbReference type="GO" id="GO:0050660">
    <property type="term" value="F:flavin adenine dinucleotide binding"/>
    <property type="evidence" value="ECO:0007669"/>
    <property type="project" value="InterPro"/>
</dbReference>
<evidence type="ECO:0000259" key="8">
    <source>
        <dbReference type="Pfam" id="PF00441"/>
    </source>
</evidence>
<comment type="similarity">
    <text evidence="2 7">Belongs to the acyl-CoA dehydrogenase family.</text>
</comment>
<feature type="domain" description="Acyl-CoA oxidase/dehydrogenase middle" evidence="9">
    <location>
        <begin position="129"/>
        <end position="213"/>
    </location>
</feature>
<dbReference type="InterPro" id="IPR037069">
    <property type="entry name" value="AcylCoA_DH/ox_N_sf"/>
</dbReference>
<dbReference type="AlphaFoldDB" id="A0A0C2D7R6"/>
<dbReference type="GO" id="GO:0033539">
    <property type="term" value="P:fatty acid beta-oxidation using acyl-CoA dehydrogenase"/>
    <property type="evidence" value="ECO:0007669"/>
    <property type="project" value="TreeGrafter"/>
</dbReference>
<dbReference type="RefSeq" id="WP_052550328.1">
    <property type="nucleotide sequence ID" value="NZ_JMCC02000043.1"/>
</dbReference>
<feature type="domain" description="Acyl-CoA dehydrogenase/oxidase C-terminal" evidence="8">
    <location>
        <begin position="241"/>
        <end position="393"/>
    </location>
</feature>
<evidence type="ECO:0000259" key="10">
    <source>
        <dbReference type="Pfam" id="PF02771"/>
    </source>
</evidence>
<evidence type="ECO:0000256" key="3">
    <source>
        <dbReference type="ARBA" id="ARBA00011738"/>
    </source>
</evidence>
<dbReference type="EMBL" id="JMCC02000043">
    <property type="protein sequence ID" value="KIG16062.1"/>
    <property type="molecule type" value="Genomic_DNA"/>
</dbReference>
<sequence length="406" mass="44596">MDFAVPEPLQATLTEIREFLDEHVLPVEAVFRGAHEIAPVEAAMREVRAKAKARGLWLPQLSKRHGGMGLSLLEHGLVSEVLGRSPLGNWALNCQAPDAGNMEILAEYGSRAQRERFLDPLIAGETRSCFAMTEPDKAGSNPVWLGTTARREGDELVLDGRKWFTSGADGAAFVIVMAVTEPEGPPHKRASMIIVPTDTPGYTLVRNISVMGDVGGGWASHAEVKFEGCRVPVTNMLGFPGAGFLIAQARLGPGRIHHCMRWIGICERAFDMMCERAATRELAPGKMLGEKQTVQNWIAESRVEIDSARLAVLHAAWRIDAVGQKAARVEVSAIKFHVAKVLRNVLERSIQTHGALGITDDTVLSFFYRHERGAQIYDGADEVHKTVVARELLERHGLNLRKRGPK</sequence>
<name>A0A0C2D7R6_9BACT</name>
<dbReference type="SUPFAM" id="SSF47203">
    <property type="entry name" value="Acyl-CoA dehydrogenase C-terminal domain-like"/>
    <property type="match status" value="1"/>
</dbReference>
<evidence type="ECO:0000256" key="1">
    <source>
        <dbReference type="ARBA" id="ARBA00001974"/>
    </source>
</evidence>
<dbReference type="GO" id="GO:0005737">
    <property type="term" value="C:cytoplasm"/>
    <property type="evidence" value="ECO:0007669"/>
    <property type="project" value="TreeGrafter"/>
</dbReference>
<comment type="subunit">
    <text evidence="3">Homodimer.</text>
</comment>
<evidence type="ECO:0000259" key="9">
    <source>
        <dbReference type="Pfam" id="PF02770"/>
    </source>
</evidence>
<keyword evidence="5 7" id="KW-0274">FAD</keyword>
<dbReference type="Proteomes" id="UP000031599">
    <property type="component" value="Unassembled WGS sequence"/>
</dbReference>
<dbReference type="InterPro" id="IPR036250">
    <property type="entry name" value="AcylCo_DH-like_C"/>
</dbReference>
<comment type="cofactor">
    <cofactor evidence="1 7">
        <name>FAD</name>
        <dbReference type="ChEBI" id="CHEBI:57692"/>
    </cofactor>
</comment>
<dbReference type="InterPro" id="IPR009100">
    <property type="entry name" value="AcylCoA_DH/oxidase_NM_dom_sf"/>
</dbReference>
<dbReference type="SUPFAM" id="SSF56645">
    <property type="entry name" value="Acyl-CoA dehydrogenase NM domain-like"/>
    <property type="match status" value="1"/>
</dbReference>
<dbReference type="InterPro" id="IPR050741">
    <property type="entry name" value="Acyl-CoA_dehydrogenase"/>
</dbReference>
<proteinExistence type="inferred from homology"/>
<dbReference type="Pfam" id="PF00441">
    <property type="entry name" value="Acyl-CoA_dh_1"/>
    <property type="match status" value="1"/>
</dbReference>
<accession>A0A0C2D7R6</accession>
<dbReference type="Pfam" id="PF02771">
    <property type="entry name" value="Acyl-CoA_dh_N"/>
    <property type="match status" value="1"/>
</dbReference>
<dbReference type="Pfam" id="PF02770">
    <property type="entry name" value="Acyl-CoA_dh_M"/>
    <property type="match status" value="1"/>
</dbReference>
<dbReference type="Gene3D" id="2.40.110.10">
    <property type="entry name" value="Butyryl-CoA Dehydrogenase, subunit A, domain 2"/>
    <property type="match status" value="1"/>
</dbReference>
<dbReference type="GO" id="GO:0003995">
    <property type="term" value="F:acyl-CoA dehydrogenase activity"/>
    <property type="evidence" value="ECO:0007669"/>
    <property type="project" value="TreeGrafter"/>
</dbReference>
<keyword evidence="4 7" id="KW-0285">Flavoprotein</keyword>
<dbReference type="PANTHER" id="PTHR48083">
    <property type="entry name" value="MEDIUM-CHAIN SPECIFIC ACYL-COA DEHYDROGENASE, MITOCHONDRIAL-RELATED"/>
    <property type="match status" value="1"/>
</dbReference>
<dbReference type="Gene3D" id="1.10.540.10">
    <property type="entry name" value="Acyl-CoA dehydrogenase/oxidase, N-terminal domain"/>
    <property type="match status" value="1"/>
</dbReference>
<comment type="caution">
    <text evidence="11">The sequence shown here is derived from an EMBL/GenBank/DDBJ whole genome shotgun (WGS) entry which is preliminary data.</text>
</comment>
<evidence type="ECO:0000256" key="6">
    <source>
        <dbReference type="ARBA" id="ARBA00023002"/>
    </source>
</evidence>
<evidence type="ECO:0000313" key="11">
    <source>
        <dbReference type="EMBL" id="KIG16062.1"/>
    </source>
</evidence>
<dbReference type="InterPro" id="IPR013786">
    <property type="entry name" value="AcylCoA_DH/ox_N"/>
</dbReference>
<evidence type="ECO:0000256" key="5">
    <source>
        <dbReference type="ARBA" id="ARBA00022827"/>
    </source>
</evidence>
<dbReference type="Gene3D" id="1.20.140.10">
    <property type="entry name" value="Butyryl-CoA Dehydrogenase, subunit A, domain 3"/>
    <property type="match status" value="1"/>
</dbReference>
<dbReference type="InterPro" id="IPR009075">
    <property type="entry name" value="AcylCo_DH/oxidase_C"/>
</dbReference>
<evidence type="ECO:0000313" key="12">
    <source>
        <dbReference type="Proteomes" id="UP000031599"/>
    </source>
</evidence>
<protein>
    <submittedName>
        <fullName evidence="11">Acyl-CoA dehydrogenase</fullName>
    </submittedName>
</protein>
<feature type="domain" description="Acyl-CoA dehydrogenase/oxidase N-terminal" evidence="10">
    <location>
        <begin position="10"/>
        <end position="125"/>
    </location>
</feature>
<evidence type="ECO:0000256" key="7">
    <source>
        <dbReference type="RuleBase" id="RU362125"/>
    </source>
</evidence>
<dbReference type="InterPro" id="IPR006091">
    <property type="entry name" value="Acyl-CoA_Oxase/DH_mid-dom"/>
</dbReference>
<dbReference type="InterPro" id="IPR046373">
    <property type="entry name" value="Acyl-CoA_Oxase/DH_mid-dom_sf"/>
</dbReference>
<evidence type="ECO:0000256" key="4">
    <source>
        <dbReference type="ARBA" id="ARBA00022630"/>
    </source>
</evidence>
<evidence type="ECO:0000256" key="2">
    <source>
        <dbReference type="ARBA" id="ARBA00009347"/>
    </source>
</evidence>
<reference evidence="11 12" key="1">
    <citation type="submission" date="2014-12" db="EMBL/GenBank/DDBJ databases">
        <title>Genome assembly of Enhygromyxa salina DSM 15201.</title>
        <authorList>
            <person name="Sharma G."/>
            <person name="Subramanian S."/>
        </authorList>
    </citation>
    <scope>NUCLEOTIDE SEQUENCE [LARGE SCALE GENOMIC DNA]</scope>
    <source>
        <strain evidence="11 12">DSM 15201</strain>
    </source>
</reference>